<dbReference type="EMBL" id="SJFN01000027">
    <property type="protein sequence ID" value="TBW35247.1"/>
    <property type="molecule type" value="Genomic_DNA"/>
</dbReference>
<evidence type="ECO:0000313" key="2">
    <source>
        <dbReference type="EMBL" id="TBW35247.1"/>
    </source>
</evidence>
<organism evidence="2 3">
    <name type="scientific">Siculibacillus lacustris</name>
    <dbReference type="NCBI Taxonomy" id="1549641"/>
    <lineage>
        <taxon>Bacteria</taxon>
        <taxon>Pseudomonadati</taxon>
        <taxon>Pseudomonadota</taxon>
        <taxon>Alphaproteobacteria</taxon>
        <taxon>Hyphomicrobiales</taxon>
        <taxon>Ancalomicrobiaceae</taxon>
        <taxon>Siculibacillus</taxon>
    </lineage>
</organism>
<proteinExistence type="predicted"/>
<feature type="compositionally biased region" description="Basic and acidic residues" evidence="1">
    <location>
        <begin position="29"/>
        <end position="51"/>
    </location>
</feature>
<evidence type="ECO:0000313" key="3">
    <source>
        <dbReference type="Proteomes" id="UP000292781"/>
    </source>
</evidence>
<feature type="compositionally biased region" description="Basic residues" evidence="1">
    <location>
        <begin position="86"/>
        <end position="104"/>
    </location>
</feature>
<reference evidence="2 3" key="1">
    <citation type="submission" date="2019-02" db="EMBL/GenBank/DDBJ databases">
        <title>Siculibacillus lacustris gen. nov., sp. nov., a new rosette-forming bacterium isolated from a freshwater crater lake (Lake St. Ana, Romania).</title>
        <authorList>
            <person name="Felfoldi T."/>
            <person name="Marton Z."/>
            <person name="Szabo A."/>
            <person name="Mentes A."/>
            <person name="Boka K."/>
            <person name="Marialigeti K."/>
            <person name="Mathe I."/>
            <person name="Koncz M."/>
            <person name="Schumann P."/>
            <person name="Toth E."/>
        </authorList>
    </citation>
    <scope>NUCLEOTIDE SEQUENCE [LARGE SCALE GENOMIC DNA]</scope>
    <source>
        <strain evidence="2 3">SA-279</strain>
    </source>
</reference>
<keyword evidence="3" id="KW-1185">Reference proteome</keyword>
<evidence type="ECO:0000256" key="1">
    <source>
        <dbReference type="SAM" id="MobiDB-lite"/>
    </source>
</evidence>
<dbReference type="AlphaFoldDB" id="A0A4Q9VL28"/>
<protein>
    <submittedName>
        <fullName evidence="2">Uncharacterized protein</fullName>
    </submittedName>
</protein>
<name>A0A4Q9VL28_9HYPH</name>
<dbReference type="Proteomes" id="UP000292781">
    <property type="component" value="Unassembled WGS sequence"/>
</dbReference>
<feature type="non-terminal residue" evidence="2">
    <location>
        <position position="161"/>
    </location>
</feature>
<sequence length="161" mass="18371">MERGVDGADPGGPDQRGDERSMTSTTSSADERGRDRRPGRPRTGRDRDRRQCRPYRARRADRRRRPHPGRVGPARLVAAGRPLRGALRHHRRSRRRHRRRRAARRNPPVDAADPGRRRAPAFAGVHRSARRGRHRGDHRQRGARTCRRPGADRRPGRGAAA</sequence>
<feature type="region of interest" description="Disordered" evidence="1">
    <location>
        <begin position="1"/>
        <end position="161"/>
    </location>
</feature>
<feature type="compositionally biased region" description="Basic residues" evidence="1">
    <location>
        <begin position="127"/>
        <end position="147"/>
    </location>
</feature>
<accession>A0A4Q9VL28</accession>
<feature type="compositionally biased region" description="Basic residues" evidence="1">
    <location>
        <begin position="52"/>
        <end position="68"/>
    </location>
</feature>
<gene>
    <name evidence="2" type="ORF">EYW49_16590</name>
</gene>
<comment type="caution">
    <text evidence="2">The sequence shown here is derived from an EMBL/GenBank/DDBJ whole genome shotgun (WGS) entry which is preliminary data.</text>
</comment>